<gene>
    <name evidence="1" type="ORF">FE633_20965</name>
</gene>
<accession>A0A5R9FQT6</accession>
<comment type="caution">
    <text evidence="1">The sequence shown here is derived from an EMBL/GenBank/DDBJ whole genome shotgun (WGS) entry which is preliminary data.</text>
</comment>
<dbReference type="Pfam" id="PF04250">
    <property type="entry name" value="DUF429"/>
    <property type="match status" value="1"/>
</dbReference>
<proteinExistence type="predicted"/>
<dbReference type="InterPro" id="IPR008306">
    <property type="entry name" value="UCP018008"/>
</dbReference>
<dbReference type="InterPro" id="IPR007362">
    <property type="entry name" value="DUF429"/>
</dbReference>
<evidence type="ECO:0000313" key="1">
    <source>
        <dbReference type="EMBL" id="TLS44240.1"/>
    </source>
</evidence>
<organism evidence="1 2">
    <name type="scientific">Streptomyces montanus</name>
    <dbReference type="NCBI Taxonomy" id="2580423"/>
    <lineage>
        <taxon>Bacteria</taxon>
        <taxon>Bacillati</taxon>
        <taxon>Actinomycetota</taxon>
        <taxon>Actinomycetes</taxon>
        <taxon>Kitasatosporales</taxon>
        <taxon>Streptomycetaceae</taxon>
        <taxon>Streptomyces</taxon>
    </lineage>
</organism>
<dbReference type="PIRSF" id="PIRSF018008">
    <property type="entry name" value="UCP018008"/>
    <property type="match status" value="1"/>
</dbReference>
<evidence type="ECO:0000313" key="2">
    <source>
        <dbReference type="Proteomes" id="UP000305906"/>
    </source>
</evidence>
<keyword evidence="2" id="KW-1185">Reference proteome</keyword>
<dbReference type="Proteomes" id="UP000305906">
    <property type="component" value="Unassembled WGS sequence"/>
</dbReference>
<dbReference type="AlphaFoldDB" id="A0A5R9FQT6"/>
<protein>
    <submittedName>
        <fullName evidence="1">DUF429 domain-containing protein</fullName>
    </submittedName>
</protein>
<dbReference type="EMBL" id="VBZC01000022">
    <property type="protein sequence ID" value="TLS44240.1"/>
    <property type="molecule type" value="Genomic_DNA"/>
</dbReference>
<sequence length="282" mass="30750">MGMERFIGIDLAWAPGEGSVKPNETGVAAIDGRGVVIDCGWTCGLEETMSWLAKTAVDGSTLTFVDAPLVVDNPAGQRLCEREVGRRYGRWKVSANSTNQNSPRLAGVLLRERLRESGWSYDDGRGGPPTGGLVMSECYPYTTLVGAAELGYDQERPTYKRRPARVPTAQWRAVRAEECDTLIARMSGLATADPPLLLSSHPVSRRLLDEPSPQRAVDYKHREDLIDALLCAWTAALWSRHGLARCQVLAADSLVPPGCAPTIIAPARPEQRPSPCTPMDLR</sequence>
<name>A0A5R9FQT6_9ACTN</name>
<reference evidence="1 2" key="1">
    <citation type="submission" date="2019-05" db="EMBL/GenBank/DDBJ databases">
        <title>Streptomyces sp. NEAU-C151, a novel actinomycete isolated from soil.</title>
        <authorList>
            <person name="Han L."/>
            <person name="Jiang H."/>
        </authorList>
    </citation>
    <scope>NUCLEOTIDE SEQUENCE [LARGE SCALE GENOMIC DNA]</scope>
    <source>
        <strain evidence="1 2">NEAU-C151</strain>
    </source>
</reference>